<gene>
    <name evidence="2" type="ORF">CEXT_404841</name>
</gene>
<evidence type="ECO:0000313" key="2">
    <source>
        <dbReference type="EMBL" id="GIX87406.1"/>
    </source>
</evidence>
<accession>A0AAV4NRK3</accession>
<evidence type="ECO:0000256" key="1">
    <source>
        <dbReference type="SAM" id="MobiDB-lite"/>
    </source>
</evidence>
<feature type="region of interest" description="Disordered" evidence="1">
    <location>
        <begin position="45"/>
        <end position="80"/>
    </location>
</feature>
<comment type="caution">
    <text evidence="2">The sequence shown here is derived from an EMBL/GenBank/DDBJ whole genome shotgun (WGS) entry which is preliminary data.</text>
</comment>
<proteinExistence type="predicted"/>
<protein>
    <submittedName>
        <fullName evidence="2">Uncharacterized protein</fullName>
    </submittedName>
</protein>
<feature type="compositionally biased region" description="Polar residues" evidence="1">
    <location>
        <begin position="63"/>
        <end position="73"/>
    </location>
</feature>
<organism evidence="2 3">
    <name type="scientific">Caerostris extrusa</name>
    <name type="common">Bark spider</name>
    <name type="synonym">Caerostris bankana</name>
    <dbReference type="NCBI Taxonomy" id="172846"/>
    <lineage>
        <taxon>Eukaryota</taxon>
        <taxon>Metazoa</taxon>
        <taxon>Ecdysozoa</taxon>
        <taxon>Arthropoda</taxon>
        <taxon>Chelicerata</taxon>
        <taxon>Arachnida</taxon>
        <taxon>Araneae</taxon>
        <taxon>Araneomorphae</taxon>
        <taxon>Entelegynae</taxon>
        <taxon>Araneoidea</taxon>
        <taxon>Araneidae</taxon>
        <taxon>Caerostris</taxon>
    </lineage>
</organism>
<reference evidence="2 3" key="1">
    <citation type="submission" date="2021-06" db="EMBL/GenBank/DDBJ databases">
        <title>Caerostris extrusa draft genome.</title>
        <authorList>
            <person name="Kono N."/>
            <person name="Arakawa K."/>
        </authorList>
    </citation>
    <scope>NUCLEOTIDE SEQUENCE [LARGE SCALE GENOMIC DNA]</scope>
</reference>
<sequence>MINLAEIITKTNLLLLKNVTFIISSSLPSSLNFETITQPAKALVNSGDLQPPSHPSEEAEWTQKGNYSGSPSPIQFPRELPRLLNEKTFPNLGS</sequence>
<dbReference type="Proteomes" id="UP001054945">
    <property type="component" value="Unassembled WGS sequence"/>
</dbReference>
<evidence type="ECO:0000313" key="3">
    <source>
        <dbReference type="Proteomes" id="UP001054945"/>
    </source>
</evidence>
<dbReference type="AlphaFoldDB" id="A0AAV4NRK3"/>
<keyword evidence="3" id="KW-1185">Reference proteome</keyword>
<name>A0AAV4NRK3_CAEEX</name>
<dbReference type="EMBL" id="BPLR01003679">
    <property type="protein sequence ID" value="GIX87406.1"/>
    <property type="molecule type" value="Genomic_DNA"/>
</dbReference>